<dbReference type="SUPFAM" id="SSF49785">
    <property type="entry name" value="Galactose-binding domain-like"/>
    <property type="match status" value="1"/>
</dbReference>
<dbReference type="PANTHER" id="PTHR36848">
    <property type="entry name" value="DNA-BINDING PROTEIN (PUTATIVE SECRETED PROTEIN)-RELATED"/>
    <property type="match status" value="1"/>
</dbReference>
<dbReference type="PANTHER" id="PTHR36848:SF2">
    <property type="entry name" value="SECRETED PROTEIN"/>
    <property type="match status" value="1"/>
</dbReference>
<dbReference type="Proteomes" id="UP001597362">
    <property type="component" value="Unassembled WGS sequence"/>
</dbReference>
<dbReference type="RefSeq" id="WP_377769696.1">
    <property type="nucleotide sequence ID" value="NZ_JBHUHO010000008.1"/>
</dbReference>
<proteinExistence type="predicted"/>
<dbReference type="Gene3D" id="2.60.120.260">
    <property type="entry name" value="Galactose-binding domain-like"/>
    <property type="match status" value="2"/>
</dbReference>
<sequence>MSLVAMREKFEQVDASFGPLPFWWWSAETVTEERVKWQLNKFRQGGLRNIGIINIAPTGPQYGSVPDDPAYFSEQWWKMFEVALREAEKLGMKLFFYDQIGFSGSNFPARIVAEQPQYTGYVLKRYKDKAQIPEGSDYLTCIDTYHYVAVRQGFNWLDPAACALLLDKVHGEFERRFSPDLGRTIGGTFQDELPPLNLWTGNMDQLFEERYGTSIYPLLPALFEETDDAREVRQNIYELASDLAESSFFKPIAAWHRRFDMLLCCDQAGPARKVEVHGAQRLYLDYMKTHRWYNASGTDMDGEIKPHASMVHLHGGKRVFLEAFHTSGWGGTLEETMHWLIPWFQAGVTLYSSHAVYFSTRGGWWEWAPPDTGWRQPYFEHYAVFANTISRVTSLLSEGTHVADIAVHYPSYAATGKMSLSDGKENEHPMAVASRLPNDKLAHIQEVYDQITGKWGRRNQDKLGLLRSLQYDFDVVDDSSLGIATVDGKQLQIAEERFSLLILCGTIEMDQEASSKVTEWIQQGGRVIAVNVPHAERIAWSGIHYVDTMEEAGQYIQQHVSKRVCGAGTALMRTTNEADIFLLLPDQDALLRSHEPVAPHRKMQSSGVYRIKSAGIPEQWDPVSGAVTALPYERDGAWLTVEVSFEQWPAALIVCSIDQNDKTNIDAGDGGNKLKEHAEIFPADTGVIGEHAKVFPADTGVIGEQAVAVTLPNQWKVKVKPTLDNSYGDFDLHGQLSSFLAVERRQFQVWQQPPHRDGIAEGWHLPSFNDEAWHTRLWTEAAYWYAAKGEQFHEVDSWPVVYSNTLGDMKFRTWAGRMGRVPRRFLNLGTYEKGEYVSAKSNVIAPTAGQYFIRMESNAELRIWINGKEINCHGGPEEQTSMVLLQAGANEIIVQAKALVSGIVRLAIEFNQEKRTSLPKWVFSKDPHYGTEIWKQVKNESASRILKVSIVFAGRGRGILTVNGVKVTEHGDFNPYIRQGQELVDVTHLWNDKRNMVKFILPEGKGEVFCDGVIEYADGKKQLFCTGEEWQDEQGQPVLLLHQAVLQFAETETLWLNDRPHPLPHVGWLMPNAVSTSTPLPFHPSPALIGEPVWIRFPLPVGAEGMEIKYEGELSAWLDGEKLQITNGLASFPAQKAGAIVALCITPQDYSHEAAVLLEPIRFVMGEQLGELGDWRTALQLPHYSGVVEYETTIAIAEECSMLLDIGHVRGTAEVWIDDHNVGVRLWRPYRYNLGKLSSGNHRLRIRVTNTLGTHYEIGRPSYNVGGNLDRKVSYWANPDAIDSNWEQQFAAGGLYGPVQIFQSQEQK</sequence>
<evidence type="ECO:0000313" key="2">
    <source>
        <dbReference type="Proteomes" id="UP001597362"/>
    </source>
</evidence>
<dbReference type="InterPro" id="IPR053161">
    <property type="entry name" value="Ulvan_degrading_GH"/>
</dbReference>
<comment type="caution">
    <text evidence="1">The sequence shown here is derived from an EMBL/GenBank/DDBJ whole genome shotgun (WGS) entry which is preliminary data.</text>
</comment>
<protein>
    <recommendedName>
        <fullName evidence="3">Alpha-L-rhamnosidase</fullName>
    </recommendedName>
</protein>
<gene>
    <name evidence="1" type="ORF">ACFSJH_02795</name>
</gene>
<organism evidence="1 2">
    <name type="scientific">Paenibacillus yanchengensis</name>
    <dbReference type="NCBI Taxonomy" id="2035833"/>
    <lineage>
        <taxon>Bacteria</taxon>
        <taxon>Bacillati</taxon>
        <taxon>Bacillota</taxon>
        <taxon>Bacilli</taxon>
        <taxon>Bacillales</taxon>
        <taxon>Paenibacillaceae</taxon>
        <taxon>Paenibacillus</taxon>
    </lineage>
</organism>
<keyword evidence="2" id="KW-1185">Reference proteome</keyword>
<name>A0ABW4YG20_9BACL</name>
<evidence type="ECO:0008006" key="3">
    <source>
        <dbReference type="Google" id="ProtNLM"/>
    </source>
</evidence>
<dbReference type="InterPro" id="IPR008979">
    <property type="entry name" value="Galactose-bd-like_sf"/>
</dbReference>
<reference evidence="2" key="1">
    <citation type="journal article" date="2019" name="Int. J. Syst. Evol. Microbiol.">
        <title>The Global Catalogue of Microorganisms (GCM) 10K type strain sequencing project: providing services to taxonomists for standard genome sequencing and annotation.</title>
        <authorList>
            <consortium name="The Broad Institute Genomics Platform"/>
            <consortium name="The Broad Institute Genome Sequencing Center for Infectious Disease"/>
            <person name="Wu L."/>
            <person name="Ma J."/>
        </authorList>
    </citation>
    <scope>NUCLEOTIDE SEQUENCE [LARGE SCALE GENOMIC DNA]</scope>
    <source>
        <strain evidence="2">GH52</strain>
    </source>
</reference>
<dbReference type="EMBL" id="JBHUHO010000008">
    <property type="protein sequence ID" value="MFD2114676.1"/>
    <property type="molecule type" value="Genomic_DNA"/>
</dbReference>
<evidence type="ECO:0000313" key="1">
    <source>
        <dbReference type="EMBL" id="MFD2114676.1"/>
    </source>
</evidence>
<accession>A0ABW4YG20</accession>